<dbReference type="VEuPathDB" id="VectorBase:LOC119161823"/>
<dbReference type="PANTHER" id="PTHR37162:SF1">
    <property type="entry name" value="BED-TYPE DOMAIN-CONTAINING PROTEIN"/>
    <property type="match status" value="1"/>
</dbReference>
<feature type="domain" description="DUF4371" evidence="1">
    <location>
        <begin position="155"/>
        <end position="247"/>
    </location>
</feature>
<dbReference type="PANTHER" id="PTHR37162">
    <property type="entry name" value="HAT FAMILY DIMERISATION DOMAINCONTAINING PROTEIN-RELATED"/>
    <property type="match status" value="1"/>
</dbReference>
<dbReference type="SUPFAM" id="SSF53098">
    <property type="entry name" value="Ribonuclease H-like"/>
    <property type="match status" value="1"/>
</dbReference>
<evidence type="ECO:0000259" key="1">
    <source>
        <dbReference type="Pfam" id="PF14291"/>
    </source>
</evidence>
<reference evidence="2" key="1">
    <citation type="journal article" date="2020" name="Cell">
        <title>Large-Scale Comparative Analyses of Tick Genomes Elucidate Their Genetic Diversity and Vector Capacities.</title>
        <authorList>
            <consortium name="Tick Genome and Microbiome Consortium (TIGMIC)"/>
            <person name="Jia N."/>
            <person name="Wang J."/>
            <person name="Shi W."/>
            <person name="Du L."/>
            <person name="Sun Y."/>
            <person name="Zhan W."/>
            <person name="Jiang J.F."/>
            <person name="Wang Q."/>
            <person name="Zhang B."/>
            <person name="Ji P."/>
            <person name="Bell-Sakyi L."/>
            <person name="Cui X.M."/>
            <person name="Yuan T.T."/>
            <person name="Jiang B.G."/>
            <person name="Yang W.F."/>
            <person name="Lam T.T."/>
            <person name="Chang Q.C."/>
            <person name="Ding S.J."/>
            <person name="Wang X.J."/>
            <person name="Zhu J.G."/>
            <person name="Ruan X.D."/>
            <person name="Zhao L."/>
            <person name="Wei J.T."/>
            <person name="Ye R.Z."/>
            <person name="Que T.C."/>
            <person name="Du C.H."/>
            <person name="Zhou Y.H."/>
            <person name="Cheng J.X."/>
            <person name="Dai P.F."/>
            <person name="Guo W.B."/>
            <person name="Han X.H."/>
            <person name="Huang E.J."/>
            <person name="Li L.F."/>
            <person name="Wei W."/>
            <person name="Gao Y.C."/>
            <person name="Liu J.Z."/>
            <person name="Shao H.Z."/>
            <person name="Wang X."/>
            <person name="Wang C.C."/>
            <person name="Yang T.C."/>
            <person name="Huo Q.B."/>
            <person name="Li W."/>
            <person name="Chen H.Y."/>
            <person name="Chen S.E."/>
            <person name="Zhou L.G."/>
            <person name="Ni X.B."/>
            <person name="Tian J.H."/>
            <person name="Sheng Y."/>
            <person name="Liu T."/>
            <person name="Pan Y.S."/>
            <person name="Xia L.Y."/>
            <person name="Li J."/>
            <person name="Zhao F."/>
            <person name="Cao W.C."/>
        </authorList>
    </citation>
    <scope>NUCLEOTIDE SEQUENCE</scope>
    <source>
        <strain evidence="2">Rmic-2018</strain>
    </source>
</reference>
<sequence>MGKWAKYARNYKKEWEKEPDFKDWLSPSNSGDMAYCRACKVELRPHVQDLKLHSTRVKHANNMKRSAGPAAGPLASFVDRRPREPCSSSSDDLKVAELRLAAHLAVHGSFLTADHLTPVISGCFSDSVLASAVTLGRTKCAALVTKVLGPTFREELLKDMTAAQYSLIVDESTDVSCTKELAVVARFFSRSKRDFLTAFLGLVPVTDASAEGLFSELKALLDACKLNIKCCVGIGTDGASVMCGKHNSLYTKMKAENARLVLVKCVCHSLQLACSEAIDVLPTHIDYL</sequence>
<dbReference type="AlphaFoldDB" id="A0A9J6F2H4"/>
<evidence type="ECO:0000313" key="2">
    <source>
        <dbReference type="EMBL" id="KAH8040660.1"/>
    </source>
</evidence>
<dbReference type="Pfam" id="PF14291">
    <property type="entry name" value="DUF4371"/>
    <property type="match status" value="1"/>
</dbReference>
<reference evidence="2" key="2">
    <citation type="submission" date="2021-09" db="EMBL/GenBank/DDBJ databases">
        <authorList>
            <person name="Jia N."/>
            <person name="Wang J."/>
            <person name="Shi W."/>
            <person name="Du L."/>
            <person name="Sun Y."/>
            <person name="Zhan W."/>
            <person name="Jiang J."/>
            <person name="Wang Q."/>
            <person name="Zhang B."/>
            <person name="Ji P."/>
            <person name="Sakyi L.B."/>
            <person name="Cui X."/>
            <person name="Yuan T."/>
            <person name="Jiang B."/>
            <person name="Yang W."/>
            <person name="Lam T.T.-Y."/>
            <person name="Chang Q."/>
            <person name="Ding S."/>
            <person name="Wang X."/>
            <person name="Zhu J."/>
            <person name="Ruan X."/>
            <person name="Zhao L."/>
            <person name="Wei J."/>
            <person name="Que T."/>
            <person name="Du C."/>
            <person name="Cheng J."/>
            <person name="Dai P."/>
            <person name="Han X."/>
            <person name="Huang E."/>
            <person name="Gao Y."/>
            <person name="Liu J."/>
            <person name="Shao H."/>
            <person name="Ye R."/>
            <person name="Li L."/>
            <person name="Wei W."/>
            <person name="Wang X."/>
            <person name="Wang C."/>
            <person name="Huo Q."/>
            <person name="Li W."/>
            <person name="Guo W."/>
            <person name="Chen H."/>
            <person name="Chen S."/>
            <person name="Zhou L."/>
            <person name="Zhou L."/>
            <person name="Ni X."/>
            <person name="Tian J."/>
            <person name="Zhou Y."/>
            <person name="Sheng Y."/>
            <person name="Liu T."/>
            <person name="Pan Y."/>
            <person name="Xia L."/>
            <person name="Li J."/>
            <person name="Zhao F."/>
            <person name="Cao W."/>
        </authorList>
    </citation>
    <scope>NUCLEOTIDE SEQUENCE</scope>
    <source>
        <strain evidence="2">Rmic-2018</strain>
        <tissue evidence="2">Larvae</tissue>
    </source>
</reference>
<evidence type="ECO:0000313" key="3">
    <source>
        <dbReference type="Proteomes" id="UP000821866"/>
    </source>
</evidence>
<dbReference type="InterPro" id="IPR012337">
    <property type="entry name" value="RNaseH-like_sf"/>
</dbReference>
<comment type="caution">
    <text evidence="2">The sequence shown here is derived from an EMBL/GenBank/DDBJ whole genome shotgun (WGS) entry which is preliminary data.</text>
</comment>
<proteinExistence type="predicted"/>
<accession>A0A9J6F2H4</accession>
<keyword evidence="3" id="KW-1185">Reference proteome</keyword>
<gene>
    <name evidence="2" type="ORF">HPB51_011975</name>
</gene>
<dbReference type="EMBL" id="JABSTU010000001">
    <property type="protein sequence ID" value="KAH8040660.1"/>
    <property type="molecule type" value="Genomic_DNA"/>
</dbReference>
<organism evidence="2 3">
    <name type="scientific">Rhipicephalus microplus</name>
    <name type="common">Cattle tick</name>
    <name type="synonym">Boophilus microplus</name>
    <dbReference type="NCBI Taxonomy" id="6941"/>
    <lineage>
        <taxon>Eukaryota</taxon>
        <taxon>Metazoa</taxon>
        <taxon>Ecdysozoa</taxon>
        <taxon>Arthropoda</taxon>
        <taxon>Chelicerata</taxon>
        <taxon>Arachnida</taxon>
        <taxon>Acari</taxon>
        <taxon>Parasitiformes</taxon>
        <taxon>Ixodida</taxon>
        <taxon>Ixodoidea</taxon>
        <taxon>Ixodidae</taxon>
        <taxon>Rhipicephalinae</taxon>
        <taxon>Rhipicephalus</taxon>
        <taxon>Boophilus</taxon>
    </lineage>
</organism>
<dbReference type="InterPro" id="IPR025398">
    <property type="entry name" value="DUF4371"/>
</dbReference>
<name>A0A9J6F2H4_RHIMP</name>
<dbReference type="Proteomes" id="UP000821866">
    <property type="component" value="Chromosome 1"/>
</dbReference>
<protein>
    <recommendedName>
        <fullName evidence="1">DUF4371 domain-containing protein</fullName>
    </recommendedName>
</protein>